<dbReference type="RefSeq" id="WP_116467712.1">
    <property type="nucleotide sequence ID" value="NZ_QENQ01000001.1"/>
</dbReference>
<feature type="chain" id="PRO_5015787650" evidence="1">
    <location>
        <begin position="21"/>
        <end position="113"/>
    </location>
</feature>
<dbReference type="Proteomes" id="UP000245890">
    <property type="component" value="Unassembled WGS sequence"/>
</dbReference>
<sequence>MTPRLTSAMLVSAMVRRADAAGGSAMVLAKGDATSGAILLLLLERGANPRFVERGIGPQGVPALVPSGPAGLADEESATSYWQRRRARDSDLWVVELDIADAERFAAETMNLC</sequence>
<keyword evidence="1" id="KW-0732">Signal</keyword>
<evidence type="ECO:0000313" key="2">
    <source>
        <dbReference type="EMBL" id="PVX28260.1"/>
    </source>
</evidence>
<dbReference type="OrthoDB" id="9809136at2"/>
<accession>A0A2U0SAA2</accession>
<comment type="caution">
    <text evidence="2">The sequence shown here is derived from an EMBL/GenBank/DDBJ whole genome shotgun (WGS) entry which is preliminary data.</text>
</comment>
<feature type="signal peptide" evidence="1">
    <location>
        <begin position="1"/>
        <end position="20"/>
    </location>
</feature>
<reference evidence="2 3" key="1">
    <citation type="submission" date="2018-05" db="EMBL/GenBank/DDBJ databases">
        <title>Description of Sphingomonas pokkalii sp nov, isolated from the rhizosphere of saline tolerant pokkali rice and its draft genome analysis.</title>
        <authorList>
            <person name="Menon R."/>
            <person name="Kumari S."/>
            <person name="Rameshkumar N."/>
        </authorList>
    </citation>
    <scope>NUCLEOTIDE SEQUENCE [LARGE SCALE GENOMIC DNA]</scope>
    <source>
        <strain evidence="2 3">L3B27</strain>
    </source>
</reference>
<organism evidence="2 3">
    <name type="scientific">Sphingomonas pokkalii</name>
    <dbReference type="NCBI Taxonomy" id="2175090"/>
    <lineage>
        <taxon>Bacteria</taxon>
        <taxon>Pseudomonadati</taxon>
        <taxon>Pseudomonadota</taxon>
        <taxon>Alphaproteobacteria</taxon>
        <taxon>Sphingomonadales</taxon>
        <taxon>Sphingomonadaceae</taxon>
        <taxon>Sphingomonas</taxon>
    </lineage>
</organism>
<name>A0A2U0SAA2_9SPHN</name>
<gene>
    <name evidence="2" type="ORF">DD559_01990</name>
</gene>
<dbReference type="AlphaFoldDB" id="A0A2U0SAA2"/>
<evidence type="ECO:0000313" key="3">
    <source>
        <dbReference type="Proteomes" id="UP000245890"/>
    </source>
</evidence>
<protein>
    <submittedName>
        <fullName evidence="2">DUF1491 domain-containing protein</fullName>
    </submittedName>
</protein>
<evidence type="ECO:0000256" key="1">
    <source>
        <dbReference type="SAM" id="SignalP"/>
    </source>
</evidence>
<keyword evidence="3" id="KW-1185">Reference proteome</keyword>
<dbReference type="EMBL" id="QENQ01000001">
    <property type="protein sequence ID" value="PVX28260.1"/>
    <property type="molecule type" value="Genomic_DNA"/>
</dbReference>
<proteinExistence type="predicted"/>
<dbReference type="Pfam" id="PF07372">
    <property type="entry name" value="DUF1491"/>
    <property type="match status" value="1"/>
</dbReference>
<dbReference type="Gene3D" id="3.40.1530.20">
    <property type="entry name" value="Protein of unknown function (DUF1491)"/>
    <property type="match status" value="1"/>
</dbReference>
<dbReference type="InterPro" id="IPR009964">
    <property type="entry name" value="DUF1491"/>
</dbReference>